<keyword evidence="2" id="KW-1185">Reference proteome</keyword>
<gene>
    <name evidence="1" type="ORF">ALEPTO_LOCUS1456</name>
</gene>
<sequence length="413" mass="48324">MAHIVQSQICPERGLIYLLVSGGEESDKAWKSAEEILSSRPELIELHEKLYNFKSKHYPKSFTIKPRLIPKTYQDLIENCLDEEHYNGSLDLMESFQNEREYLPVYHIRQVMGIIVDENVVDSLAVRAYKLLQHILQTCGAEPFQDVDRTLMLLNHLVNVYEMDIINNLESSLLLQLFTKNYGRVRTNIKQPIETLLAPFSTDEIIPIRTARLAQRLIEQIILLSYAGIICSDTLKRELYLLIINLSPDNFRVFFQTLSCTTFKCKLLEHALQDTNLGEIQHEYRYLLNASLDLSKIIHVYFQSKPYYRRVCRSTAIWRHTFMLVTLLQSYIQSKSLRISNKIYNGLRDDEKELFVEDLVRQKLEELDQWIVGEKKIEKEFRQSAKLLVDLASIVLDMLDMPCSMEIEENCTM</sequence>
<dbReference type="AlphaFoldDB" id="A0A9N8VM19"/>
<reference evidence="1" key="1">
    <citation type="submission" date="2021-06" db="EMBL/GenBank/DDBJ databases">
        <authorList>
            <person name="Kallberg Y."/>
            <person name="Tangrot J."/>
            <person name="Rosling A."/>
        </authorList>
    </citation>
    <scope>NUCLEOTIDE SEQUENCE</scope>
    <source>
        <strain evidence="1">FL130A</strain>
    </source>
</reference>
<protein>
    <submittedName>
        <fullName evidence="1">53_t:CDS:1</fullName>
    </submittedName>
</protein>
<proteinExistence type="predicted"/>
<dbReference type="Proteomes" id="UP000789508">
    <property type="component" value="Unassembled WGS sequence"/>
</dbReference>
<evidence type="ECO:0000313" key="1">
    <source>
        <dbReference type="EMBL" id="CAG8459394.1"/>
    </source>
</evidence>
<comment type="caution">
    <text evidence="1">The sequence shown here is derived from an EMBL/GenBank/DDBJ whole genome shotgun (WGS) entry which is preliminary data.</text>
</comment>
<organism evidence="1 2">
    <name type="scientific">Ambispora leptoticha</name>
    <dbReference type="NCBI Taxonomy" id="144679"/>
    <lineage>
        <taxon>Eukaryota</taxon>
        <taxon>Fungi</taxon>
        <taxon>Fungi incertae sedis</taxon>
        <taxon>Mucoromycota</taxon>
        <taxon>Glomeromycotina</taxon>
        <taxon>Glomeromycetes</taxon>
        <taxon>Archaeosporales</taxon>
        <taxon>Ambisporaceae</taxon>
        <taxon>Ambispora</taxon>
    </lineage>
</organism>
<name>A0A9N8VM19_9GLOM</name>
<evidence type="ECO:0000313" key="2">
    <source>
        <dbReference type="Proteomes" id="UP000789508"/>
    </source>
</evidence>
<dbReference type="OrthoDB" id="2337158at2759"/>
<dbReference type="EMBL" id="CAJVPS010000161">
    <property type="protein sequence ID" value="CAG8459394.1"/>
    <property type="molecule type" value="Genomic_DNA"/>
</dbReference>
<accession>A0A9N8VM19</accession>